<protein>
    <submittedName>
        <fullName evidence="1">Uncharacterized protein</fullName>
    </submittedName>
</protein>
<name>A0A6C0HQZ8_9ZZZZ</name>
<dbReference type="AlphaFoldDB" id="A0A6C0HQZ8"/>
<sequence>MLRLPPHDPADYEDFLREINRSGRIYNFPSIPEGMEGTITKISFICGCHGSLTASLRVKEENIPRNGIYEEMRQGPYEDYLTLLGDNTLTVYKNRAIYKTTKPIFEFDYLTICVRDMNVTLSTTNTCLGATVSRPSNGAILKQKFINDIMENMSSTCPTNTLTESIGKYGETFLESRSEYESKRQQSAARKITRLFTKKKRKSPTFGKSEKTRLMKHEREKVVWLMDKTYSVKTCDVAVLDTPVPPEGDVSTSATQCDAHKLVMIVTRYTATGCQSKKYILLSSSYEIEEEKENIYNDFSRNVRDFFDVITGNYEPDKIQGRTHDYPSHKISLFNLLRLAKMIITEINGRGAERTVPIEIHDLSCNSFGIFKKKVLNEQDKKLIRMLDDFARRKRISYGGKRKTKLK</sequence>
<organism evidence="1">
    <name type="scientific">viral metagenome</name>
    <dbReference type="NCBI Taxonomy" id="1070528"/>
    <lineage>
        <taxon>unclassified sequences</taxon>
        <taxon>metagenomes</taxon>
        <taxon>organismal metagenomes</taxon>
    </lineage>
</organism>
<proteinExistence type="predicted"/>
<evidence type="ECO:0000313" key="1">
    <source>
        <dbReference type="EMBL" id="QHT83111.1"/>
    </source>
</evidence>
<reference evidence="1" key="1">
    <citation type="journal article" date="2020" name="Nature">
        <title>Giant virus diversity and host interactions through global metagenomics.</title>
        <authorList>
            <person name="Schulz F."/>
            <person name="Roux S."/>
            <person name="Paez-Espino D."/>
            <person name="Jungbluth S."/>
            <person name="Walsh D.A."/>
            <person name="Denef V.J."/>
            <person name="McMahon K.D."/>
            <person name="Konstantinidis K.T."/>
            <person name="Eloe-Fadrosh E.A."/>
            <person name="Kyrpides N.C."/>
            <person name="Woyke T."/>
        </authorList>
    </citation>
    <scope>NUCLEOTIDE SEQUENCE</scope>
    <source>
        <strain evidence="1">GVMAG-M-3300023184-167</strain>
    </source>
</reference>
<accession>A0A6C0HQZ8</accession>
<dbReference type="EMBL" id="MN740006">
    <property type="protein sequence ID" value="QHT83111.1"/>
    <property type="molecule type" value="Genomic_DNA"/>
</dbReference>